<dbReference type="FunFam" id="3.50.30.80:FF:000001">
    <property type="entry name" value="Dihydroxy-acid dehydratase"/>
    <property type="match status" value="1"/>
</dbReference>
<feature type="binding site" evidence="15">
    <location>
        <position position="125"/>
    </location>
    <ligand>
        <name>Mg(2+)</name>
        <dbReference type="ChEBI" id="CHEBI:18420"/>
    </ligand>
</feature>
<feature type="domain" description="Dihydroxy-acid/6-phosphogluconate dehydratase C-terminal" evidence="17">
    <location>
        <begin position="366"/>
        <end position="556"/>
    </location>
</feature>
<comment type="pathway">
    <text evidence="12 15">Amino-acid biosynthesis; L-valine biosynthesis; L-valine from pyruvate: step 3/4.</text>
</comment>
<comment type="caution">
    <text evidence="15">Lacks conserved residue(s) required for the propagation of feature annotation.</text>
</comment>
<evidence type="ECO:0000256" key="2">
    <source>
        <dbReference type="ARBA" id="ARBA00006486"/>
    </source>
</evidence>
<dbReference type="UniPathway" id="UPA00047">
    <property type="reaction ID" value="UER00057"/>
</dbReference>
<dbReference type="InterPro" id="IPR000581">
    <property type="entry name" value="ILV_EDD_N"/>
</dbReference>
<dbReference type="GO" id="GO:0009097">
    <property type="term" value="P:isoleucine biosynthetic process"/>
    <property type="evidence" value="ECO:0007669"/>
    <property type="project" value="UniProtKB-UniRule"/>
</dbReference>
<evidence type="ECO:0000256" key="13">
    <source>
        <dbReference type="ARBA" id="ARBA00029437"/>
    </source>
</evidence>
<evidence type="ECO:0000313" key="19">
    <source>
        <dbReference type="Proteomes" id="UP000569951"/>
    </source>
</evidence>
<evidence type="ECO:0000313" key="18">
    <source>
        <dbReference type="EMBL" id="MBB6099504.1"/>
    </source>
</evidence>
<dbReference type="NCBIfam" id="NF002068">
    <property type="entry name" value="PRK00911.1"/>
    <property type="match status" value="1"/>
</dbReference>
<feature type="binding site" evidence="15">
    <location>
        <position position="449"/>
    </location>
    <ligand>
        <name>Mg(2+)</name>
        <dbReference type="ChEBI" id="CHEBI:18420"/>
    </ligand>
</feature>
<dbReference type="GO" id="GO:0000287">
    <property type="term" value="F:magnesium ion binding"/>
    <property type="evidence" value="ECO:0007669"/>
    <property type="project" value="UniProtKB-UniRule"/>
</dbReference>
<evidence type="ECO:0000256" key="12">
    <source>
        <dbReference type="ARBA" id="ARBA00029436"/>
    </source>
</evidence>
<evidence type="ECO:0000256" key="14">
    <source>
        <dbReference type="ARBA" id="ARBA00029490"/>
    </source>
</evidence>
<comment type="catalytic activity">
    <reaction evidence="15">
        <text>(2R,3R)-2,3-dihydroxy-3-methylpentanoate = (S)-3-methyl-2-oxopentanoate + H2O</text>
        <dbReference type="Rhea" id="RHEA:27694"/>
        <dbReference type="ChEBI" id="CHEBI:15377"/>
        <dbReference type="ChEBI" id="CHEBI:35146"/>
        <dbReference type="ChEBI" id="CHEBI:49258"/>
        <dbReference type="EC" id="4.2.1.9"/>
    </reaction>
</comment>
<evidence type="ECO:0000256" key="7">
    <source>
        <dbReference type="ARBA" id="ARBA00023004"/>
    </source>
</evidence>
<dbReference type="InterPro" id="IPR020558">
    <property type="entry name" value="DiOHA_6PGluconate_deHydtase_CS"/>
</dbReference>
<dbReference type="GO" id="GO:0009099">
    <property type="term" value="P:L-valine biosynthetic process"/>
    <property type="evidence" value="ECO:0007669"/>
    <property type="project" value="UniProtKB-UniRule"/>
</dbReference>
<keyword evidence="4 15" id="KW-0001">2Fe-2S</keyword>
<dbReference type="EMBL" id="JACHHG010000012">
    <property type="protein sequence ID" value="MBB6099504.1"/>
    <property type="molecule type" value="Genomic_DNA"/>
</dbReference>
<dbReference type="PANTHER" id="PTHR43661">
    <property type="entry name" value="D-XYLONATE DEHYDRATASE"/>
    <property type="match status" value="1"/>
</dbReference>
<evidence type="ECO:0000256" key="8">
    <source>
        <dbReference type="ARBA" id="ARBA00023014"/>
    </source>
</evidence>
<dbReference type="Pfam" id="PF00920">
    <property type="entry name" value="ILVD_EDD_N"/>
    <property type="match status" value="1"/>
</dbReference>
<dbReference type="AlphaFoldDB" id="A0A841I397"/>
<proteinExistence type="inferred from homology"/>
<feature type="binding site" description="via carbamate group" evidence="15">
    <location>
        <position position="126"/>
    </location>
    <ligand>
        <name>Mg(2+)</name>
        <dbReference type="ChEBI" id="CHEBI:18420"/>
    </ligand>
</feature>
<name>A0A841I397_9DEIO</name>
<reference evidence="18 19" key="1">
    <citation type="submission" date="2020-08" db="EMBL/GenBank/DDBJ databases">
        <title>Genomic Encyclopedia of Type Strains, Phase IV (KMG-IV): sequencing the most valuable type-strain genomes for metagenomic binning, comparative biology and taxonomic classification.</title>
        <authorList>
            <person name="Goeker M."/>
        </authorList>
    </citation>
    <scope>NUCLEOTIDE SEQUENCE [LARGE SCALE GENOMIC DNA]</scope>
    <source>
        <strain evidence="18 19">DSM 21458</strain>
    </source>
</reference>
<dbReference type="NCBIfam" id="TIGR00110">
    <property type="entry name" value="ilvD"/>
    <property type="match status" value="1"/>
</dbReference>
<comment type="function">
    <text evidence="15">Functions in the biosynthesis of branched-chain amino acids. Catalyzes the dehydration of (2R,3R)-2,3-dihydroxy-3-methylpentanoate (2,3-dihydroxy-3-methylvalerate) into 2-oxo-3-methylpentanoate (2-oxo-3-methylvalerate) and of (2R)-2,3-dihydroxy-3-methylbutanoate (2,3-dihydroxyisovalerate) into 2-oxo-3-methylbutanoate (2-oxoisovalerate), the penultimate precursor to L-isoleucine and L-valine, respectively.</text>
</comment>
<feature type="domain" description="Dihydroxy-acid/6-phosphogluconate dehydratase N-terminal" evidence="16">
    <location>
        <begin position="36"/>
        <end position="355"/>
    </location>
</feature>
<comment type="caution">
    <text evidence="18">The sequence shown here is derived from an EMBL/GenBank/DDBJ whole genome shotgun (WGS) entry which is preliminary data.</text>
</comment>
<evidence type="ECO:0000256" key="15">
    <source>
        <dbReference type="HAMAP-Rule" id="MF_00012"/>
    </source>
</evidence>
<dbReference type="InterPro" id="IPR037237">
    <property type="entry name" value="IlvD/EDD_N"/>
</dbReference>
<feature type="binding site" evidence="15">
    <location>
        <position position="83"/>
    </location>
    <ligand>
        <name>Mg(2+)</name>
        <dbReference type="ChEBI" id="CHEBI:18420"/>
    </ligand>
</feature>
<comment type="cofactor">
    <cofactor evidence="15">
        <name>[2Fe-2S] cluster</name>
        <dbReference type="ChEBI" id="CHEBI:190135"/>
    </cofactor>
    <text evidence="15">Binds 1 [2Fe-2S] cluster per subunit. This cluster acts as a Lewis acid cofactor.</text>
</comment>
<evidence type="ECO:0000256" key="6">
    <source>
        <dbReference type="ARBA" id="ARBA00022842"/>
    </source>
</evidence>
<dbReference type="Gene3D" id="3.50.30.80">
    <property type="entry name" value="IlvD/EDD C-terminal domain-like"/>
    <property type="match status" value="1"/>
</dbReference>
<dbReference type="PROSITE" id="PS00887">
    <property type="entry name" value="ILVD_EDD_2"/>
    <property type="match status" value="1"/>
</dbReference>
<dbReference type="InterPro" id="IPR004404">
    <property type="entry name" value="DihydroxyA_deHydtase"/>
</dbReference>
<dbReference type="InterPro" id="IPR056740">
    <property type="entry name" value="ILV_EDD_C"/>
</dbReference>
<evidence type="ECO:0000256" key="4">
    <source>
        <dbReference type="ARBA" id="ARBA00022714"/>
    </source>
</evidence>
<evidence type="ECO:0000256" key="10">
    <source>
        <dbReference type="ARBA" id="ARBA00023304"/>
    </source>
</evidence>
<comment type="pathway">
    <text evidence="13 15">Amino-acid biosynthesis; L-isoleucine biosynthesis; L-isoleucine from 2-oxobutanoate: step 3/4.</text>
</comment>
<evidence type="ECO:0000256" key="1">
    <source>
        <dbReference type="ARBA" id="ARBA00001946"/>
    </source>
</evidence>
<evidence type="ECO:0000256" key="5">
    <source>
        <dbReference type="ARBA" id="ARBA00022723"/>
    </source>
</evidence>
<dbReference type="RefSeq" id="WP_183988254.1">
    <property type="nucleotide sequence ID" value="NZ_JACHHG010000012.1"/>
</dbReference>
<dbReference type="UniPathway" id="UPA00049">
    <property type="reaction ID" value="UER00061"/>
</dbReference>
<gene>
    <name evidence="15" type="primary">ilvD</name>
    <name evidence="18" type="ORF">HNR42_002954</name>
</gene>
<keyword evidence="8 15" id="KW-0411">Iron-sulfur</keyword>
<keyword evidence="10 15" id="KW-0100">Branched-chain amino acid biosynthesis</keyword>
<feature type="modified residue" description="N6-carboxylysine" evidence="15">
    <location>
        <position position="126"/>
    </location>
</feature>
<dbReference type="EC" id="4.2.1.9" evidence="14 15"/>
<evidence type="ECO:0000256" key="9">
    <source>
        <dbReference type="ARBA" id="ARBA00023239"/>
    </source>
</evidence>
<dbReference type="SUPFAM" id="SSF143975">
    <property type="entry name" value="IlvD/EDD N-terminal domain-like"/>
    <property type="match status" value="1"/>
</dbReference>
<dbReference type="HAMAP" id="MF_00012">
    <property type="entry name" value="IlvD"/>
    <property type="match status" value="1"/>
</dbReference>
<evidence type="ECO:0000259" key="17">
    <source>
        <dbReference type="Pfam" id="PF24877"/>
    </source>
</evidence>
<keyword evidence="7 15" id="KW-0408">Iron</keyword>
<keyword evidence="3 15" id="KW-0028">Amino-acid biosynthesis</keyword>
<sequence>MTQHRSKIIKDGFERAPHRSLLRATGVIHRESDFQKPFIAIANSYIDIIPGHVHLQEFGRVVKEAVRAAGGIPFEFNTIGVDDGIAMGHGGMKYSLPSRELIADSVETVVQAHQFDALICIPNCDKIVPGMLMGAMRCDIPTIFISGGPMSQGLTKEGKAVDLASVFEGVGAYKAGRMSAAQLQELEEVACPTCGSCSGMFTANSMNCLCEALGLALPGNGTILATDPRRLELARAAAAQVMKLLELGITPRDIVTPESLDNAFALDMAMGGSTNTVLHTIAIAHEIGVDYPLERLNTLSDRVPNLCKIAPSSHYHIQNLEEVGGVNTILRELFKHEGVMHRGCITVTGRTLEENCQDAPEPDGAVVRSFEQPYSKTGGLKMLFGNLAPEGGVVKYAGVVESMRQFEGGAICFDSMEAANEGILGGRVRAGHVVVIRYEGPKGGPGMQEMLSPTANIQGMGLGETVLLLTDGRFSGATRGGSIGHISPEAAAGGPIALVRDGDRIRVDMDKGILEMLVSDEELEARRREWKPVVKEIPGKWLKRYARLVTSGSRGAVLE</sequence>
<dbReference type="PROSITE" id="PS00886">
    <property type="entry name" value="ILVD_EDD_1"/>
    <property type="match status" value="1"/>
</dbReference>
<protein>
    <recommendedName>
        <fullName evidence="14 15">Dihydroxy-acid dehydratase</fullName>
        <shortName evidence="15">DAD</shortName>
        <ecNumber evidence="14 15">4.2.1.9</ecNumber>
    </recommendedName>
</protein>
<dbReference type="InterPro" id="IPR042096">
    <property type="entry name" value="Dihydro-acid_dehy_C"/>
</dbReference>
<dbReference type="GO" id="GO:0051537">
    <property type="term" value="F:2 iron, 2 sulfur cluster binding"/>
    <property type="evidence" value="ECO:0007669"/>
    <property type="project" value="UniProtKB-UniRule"/>
</dbReference>
<evidence type="ECO:0000256" key="3">
    <source>
        <dbReference type="ARBA" id="ARBA00022605"/>
    </source>
</evidence>
<evidence type="ECO:0000256" key="11">
    <source>
        <dbReference type="ARBA" id="ARBA00029304"/>
    </source>
</evidence>
<dbReference type="SUPFAM" id="SSF52016">
    <property type="entry name" value="LeuD/IlvD-like"/>
    <property type="match status" value="1"/>
</dbReference>
<comment type="cofactor">
    <cofactor evidence="1 15">
        <name>Mg(2+)</name>
        <dbReference type="ChEBI" id="CHEBI:18420"/>
    </cofactor>
</comment>
<dbReference type="Pfam" id="PF24877">
    <property type="entry name" value="ILV_EDD_C"/>
    <property type="match status" value="1"/>
</dbReference>
<evidence type="ECO:0000259" key="16">
    <source>
        <dbReference type="Pfam" id="PF00920"/>
    </source>
</evidence>
<keyword evidence="6 15" id="KW-0460">Magnesium</keyword>
<keyword evidence="19" id="KW-1185">Reference proteome</keyword>
<dbReference type="PANTHER" id="PTHR43661:SF3">
    <property type="entry name" value="D-XYLONATE DEHYDRATASE YAGF-RELATED"/>
    <property type="match status" value="1"/>
</dbReference>
<dbReference type="GO" id="GO:0004160">
    <property type="term" value="F:dihydroxy-acid dehydratase activity"/>
    <property type="evidence" value="ECO:0007669"/>
    <property type="project" value="UniProtKB-UniRule"/>
</dbReference>
<feature type="active site" description="Proton acceptor" evidence="15">
    <location>
        <position position="475"/>
    </location>
</feature>
<organism evidence="18 19">
    <name type="scientific">Deinobacterium chartae</name>
    <dbReference type="NCBI Taxonomy" id="521158"/>
    <lineage>
        <taxon>Bacteria</taxon>
        <taxon>Thermotogati</taxon>
        <taxon>Deinococcota</taxon>
        <taxon>Deinococci</taxon>
        <taxon>Deinococcales</taxon>
        <taxon>Deinococcaceae</taxon>
        <taxon>Deinobacterium</taxon>
    </lineage>
</organism>
<comment type="similarity">
    <text evidence="2 15">Belongs to the IlvD/Edd family.</text>
</comment>
<keyword evidence="9 15" id="KW-0456">Lyase</keyword>
<comment type="subunit">
    <text evidence="15">Homodimer.</text>
</comment>
<dbReference type="Proteomes" id="UP000569951">
    <property type="component" value="Unassembled WGS sequence"/>
</dbReference>
<dbReference type="GO" id="GO:0005829">
    <property type="term" value="C:cytosol"/>
    <property type="evidence" value="ECO:0007669"/>
    <property type="project" value="TreeGrafter"/>
</dbReference>
<comment type="catalytic activity">
    <reaction evidence="11">
        <text>(2R)-2,3-dihydroxy-3-methylbutanoate = 3-methyl-2-oxobutanoate + H2O</text>
        <dbReference type="Rhea" id="RHEA:24809"/>
        <dbReference type="ChEBI" id="CHEBI:11851"/>
        <dbReference type="ChEBI" id="CHEBI:15377"/>
        <dbReference type="ChEBI" id="CHEBI:49072"/>
        <dbReference type="EC" id="4.2.1.9"/>
    </reaction>
    <physiologicalReaction direction="left-to-right" evidence="11">
        <dbReference type="Rhea" id="RHEA:24810"/>
    </physiologicalReaction>
</comment>
<accession>A0A841I397</accession>
<keyword evidence="5 15" id="KW-0479">Metal-binding</keyword>